<reference evidence="6 7" key="1">
    <citation type="journal article" date="2014" name="Antonie Van Leeuwenhoek">
        <title>Hyphomonas beringensis sp. nov. and Hyphomonas chukchiensis sp. nov., isolated from surface seawater of the Bering Sea and Chukchi Sea.</title>
        <authorList>
            <person name="Li C."/>
            <person name="Lai Q."/>
            <person name="Li G."/>
            <person name="Dong C."/>
            <person name="Wang J."/>
            <person name="Liao Y."/>
            <person name="Shao Z."/>
        </authorList>
    </citation>
    <scope>NUCLEOTIDE SEQUENCE [LARGE SCALE GENOMIC DNA]</scope>
    <source>
        <strain evidence="6 7">SCH89</strain>
    </source>
</reference>
<evidence type="ECO:0000256" key="1">
    <source>
        <dbReference type="ARBA" id="ARBA00005495"/>
    </source>
</evidence>
<proteinExistence type="inferred from homology"/>
<protein>
    <recommendedName>
        <fullName evidence="5">CENP-V/GFA domain-containing protein</fullName>
    </recommendedName>
</protein>
<dbReference type="PANTHER" id="PTHR33337:SF40">
    <property type="entry name" value="CENP-V_GFA DOMAIN-CONTAINING PROTEIN-RELATED"/>
    <property type="match status" value="1"/>
</dbReference>
<dbReference type="PATRIC" id="fig|1280953.3.peg.1763"/>
<keyword evidence="7" id="KW-1185">Reference proteome</keyword>
<dbReference type="AlphaFoldDB" id="A0A059G7G4"/>
<evidence type="ECO:0000259" key="5">
    <source>
        <dbReference type="PROSITE" id="PS51891"/>
    </source>
</evidence>
<keyword evidence="3" id="KW-0862">Zinc</keyword>
<dbReference type="EMBL" id="ARYL01000011">
    <property type="protein sequence ID" value="KDA02766.1"/>
    <property type="molecule type" value="Genomic_DNA"/>
</dbReference>
<dbReference type="InterPro" id="IPR011057">
    <property type="entry name" value="Mss4-like_sf"/>
</dbReference>
<gene>
    <name evidence="6" type="ORF">HOC_08719</name>
</gene>
<dbReference type="PROSITE" id="PS51891">
    <property type="entry name" value="CENP_V_GFA"/>
    <property type="match status" value="1"/>
</dbReference>
<dbReference type="SUPFAM" id="SSF51316">
    <property type="entry name" value="Mss4-like"/>
    <property type="match status" value="1"/>
</dbReference>
<evidence type="ECO:0000313" key="6">
    <source>
        <dbReference type="EMBL" id="KDA02766.1"/>
    </source>
</evidence>
<organism evidence="6 7">
    <name type="scientific">Hyphomonas oceanitis SCH89</name>
    <dbReference type="NCBI Taxonomy" id="1280953"/>
    <lineage>
        <taxon>Bacteria</taxon>
        <taxon>Pseudomonadati</taxon>
        <taxon>Pseudomonadota</taxon>
        <taxon>Alphaproteobacteria</taxon>
        <taxon>Hyphomonadales</taxon>
        <taxon>Hyphomonadaceae</taxon>
        <taxon>Hyphomonas</taxon>
    </lineage>
</organism>
<keyword evidence="2" id="KW-0479">Metal-binding</keyword>
<evidence type="ECO:0000256" key="4">
    <source>
        <dbReference type="ARBA" id="ARBA00023239"/>
    </source>
</evidence>
<name>A0A059G7G4_9PROT</name>
<keyword evidence="4" id="KW-0456">Lyase</keyword>
<sequence length="135" mass="14587">MEALQGSCFCGAVAYEVEGLGPVGHCHCKTCQKTHSAAFATTARASRAGFRWTKGADVVAGIESTPGKTRHFCPKCGTHMMAEWHDQDAVIVRVGSLDSPLPSKPVVHIWTSQKADFFDFEDGLPRLPEAFPKPA</sequence>
<dbReference type="PANTHER" id="PTHR33337">
    <property type="entry name" value="GFA DOMAIN-CONTAINING PROTEIN"/>
    <property type="match status" value="1"/>
</dbReference>
<dbReference type="GO" id="GO:0016846">
    <property type="term" value="F:carbon-sulfur lyase activity"/>
    <property type="evidence" value="ECO:0007669"/>
    <property type="project" value="InterPro"/>
</dbReference>
<feature type="domain" description="CENP-V/GFA" evidence="5">
    <location>
        <begin position="4"/>
        <end position="119"/>
    </location>
</feature>
<dbReference type="OrthoDB" id="9807246at2"/>
<dbReference type="Gene3D" id="3.90.1590.10">
    <property type="entry name" value="glutathione-dependent formaldehyde- activating enzyme (gfa)"/>
    <property type="match status" value="1"/>
</dbReference>
<comment type="caution">
    <text evidence="6">The sequence shown here is derived from an EMBL/GenBank/DDBJ whole genome shotgun (WGS) entry which is preliminary data.</text>
</comment>
<dbReference type="eggNOG" id="COG3791">
    <property type="taxonomic scope" value="Bacteria"/>
</dbReference>
<dbReference type="Proteomes" id="UP000024942">
    <property type="component" value="Unassembled WGS sequence"/>
</dbReference>
<dbReference type="STRING" id="1280953.HOC_08719"/>
<comment type="similarity">
    <text evidence="1">Belongs to the Gfa family.</text>
</comment>
<dbReference type="RefSeq" id="WP_156950429.1">
    <property type="nucleotide sequence ID" value="NZ_ARYL01000011.1"/>
</dbReference>
<dbReference type="Pfam" id="PF04828">
    <property type="entry name" value="GFA"/>
    <property type="match status" value="1"/>
</dbReference>
<evidence type="ECO:0000256" key="2">
    <source>
        <dbReference type="ARBA" id="ARBA00022723"/>
    </source>
</evidence>
<accession>A0A059G7G4</accession>
<dbReference type="GO" id="GO:0046872">
    <property type="term" value="F:metal ion binding"/>
    <property type="evidence" value="ECO:0007669"/>
    <property type="project" value="UniProtKB-KW"/>
</dbReference>
<dbReference type="InterPro" id="IPR006913">
    <property type="entry name" value="CENP-V/GFA"/>
</dbReference>
<evidence type="ECO:0000313" key="7">
    <source>
        <dbReference type="Proteomes" id="UP000024942"/>
    </source>
</evidence>
<evidence type="ECO:0000256" key="3">
    <source>
        <dbReference type="ARBA" id="ARBA00022833"/>
    </source>
</evidence>